<comment type="caution">
    <text evidence="2">The sequence shown here is derived from an EMBL/GenBank/DDBJ whole genome shotgun (WGS) entry which is preliminary data.</text>
</comment>
<organism evidence="2 3">
    <name type="scientific">Planobacterium oryzisoli</name>
    <dbReference type="NCBI Taxonomy" id="2771435"/>
    <lineage>
        <taxon>Bacteria</taxon>
        <taxon>Pseudomonadati</taxon>
        <taxon>Bacteroidota</taxon>
        <taxon>Flavobacteriia</taxon>
        <taxon>Flavobacteriales</taxon>
        <taxon>Weeksellaceae</taxon>
        <taxon>Chryseobacterium group</taxon>
        <taxon>Chryseobacterium</taxon>
    </lineage>
</organism>
<keyword evidence="3" id="KW-1185">Reference proteome</keyword>
<dbReference type="Gene3D" id="3.30.420.260">
    <property type="match status" value="1"/>
</dbReference>
<dbReference type="InterPro" id="IPR024213">
    <property type="entry name" value="DUF3822"/>
</dbReference>
<dbReference type="GO" id="GO:0019104">
    <property type="term" value="F:DNA N-glycosylase activity"/>
    <property type="evidence" value="ECO:0007669"/>
    <property type="project" value="InterPro"/>
</dbReference>
<dbReference type="EMBL" id="JADKYY010000005">
    <property type="protein sequence ID" value="MBF5027240.1"/>
    <property type="molecule type" value="Genomic_DNA"/>
</dbReference>
<dbReference type="GO" id="GO:0006284">
    <property type="term" value="P:base-excision repair"/>
    <property type="evidence" value="ECO:0007669"/>
    <property type="project" value="InterPro"/>
</dbReference>
<reference evidence="2" key="1">
    <citation type="submission" date="2020-11" db="EMBL/GenBank/DDBJ databases">
        <title>Genome seq and assembly of Planobacterium sp.</title>
        <authorList>
            <person name="Chhetri G."/>
        </authorList>
    </citation>
    <scope>NUCLEOTIDE SEQUENCE</scope>
    <source>
        <strain evidence="2">GCR5</strain>
    </source>
</reference>
<proteinExistence type="predicted"/>
<dbReference type="AlphaFoldDB" id="A0A930YVU6"/>
<protein>
    <submittedName>
        <fullName evidence="2">DUF3822 family protein</fullName>
    </submittedName>
</protein>
<dbReference type="RefSeq" id="WP_194739170.1">
    <property type="nucleotide sequence ID" value="NZ_JADKYY010000005.1"/>
</dbReference>
<name>A0A930YVU6_9FLAO</name>
<evidence type="ECO:0000313" key="3">
    <source>
        <dbReference type="Proteomes" id="UP000694480"/>
    </source>
</evidence>
<sequence length="237" mass="27554">MKSLNLLLSQSALHYQIVKGRSIVKEYDYATTEEQPELPLQSILEDLLKEEYTHIKVYSALNRFSMMPEGFKEHELGHALVNFNATPRQGEELMLAVSKKFGLQFYYTFPEALYQKIKSSKARVSFTFSGEKLLSLLSTKGRSEVHVNLYHNQCEFVALRDKKVLLYNNLDVNSEVDFLYFILFTLSKLDFSLPTTRFYVYGETSKNQTFISELDKFSSHLKILYDNIPGKHFILQN</sequence>
<gene>
    <name evidence="2" type="ORF">IC612_05455</name>
</gene>
<dbReference type="GO" id="GO:0008270">
    <property type="term" value="F:zinc ion binding"/>
    <property type="evidence" value="ECO:0007669"/>
    <property type="project" value="InterPro"/>
</dbReference>
<dbReference type="PROSITE" id="PS51068">
    <property type="entry name" value="FPG_CAT"/>
    <property type="match status" value="1"/>
</dbReference>
<dbReference type="Pfam" id="PF12864">
    <property type="entry name" value="DUF3822"/>
    <property type="match status" value="1"/>
</dbReference>
<dbReference type="GO" id="GO:0003906">
    <property type="term" value="F:DNA-(apurinic or apyrimidinic site) endonuclease activity"/>
    <property type="evidence" value="ECO:0007669"/>
    <property type="project" value="InterPro"/>
</dbReference>
<evidence type="ECO:0000313" key="2">
    <source>
        <dbReference type="EMBL" id="MBF5027240.1"/>
    </source>
</evidence>
<dbReference type="InterPro" id="IPR012319">
    <property type="entry name" value="FPG_cat"/>
</dbReference>
<feature type="domain" description="Formamidopyrimidine-DNA glycosylase catalytic" evidence="1">
    <location>
        <begin position="36"/>
        <end position="166"/>
    </location>
</feature>
<dbReference type="Proteomes" id="UP000694480">
    <property type="component" value="Unassembled WGS sequence"/>
</dbReference>
<accession>A0A930YVU6</accession>
<evidence type="ECO:0000259" key="1">
    <source>
        <dbReference type="PROSITE" id="PS51068"/>
    </source>
</evidence>
<dbReference type="CDD" id="cd24013">
    <property type="entry name" value="ASKHA_ATPase_BT3980-like"/>
    <property type="match status" value="1"/>
</dbReference>